<sequence length="47" mass="5506">QGSEIPEQFKRVKVVVIEMKPEKDEEEKTKKELKVIAQDFELNDMDG</sequence>
<feature type="non-terminal residue" evidence="1">
    <location>
        <position position="1"/>
    </location>
</feature>
<accession>A0A392VE15</accession>
<reference evidence="1 2" key="1">
    <citation type="journal article" date="2018" name="Front. Plant Sci.">
        <title>Red Clover (Trifolium pratense) and Zigzag Clover (T. medium) - A Picture of Genomic Similarities and Differences.</title>
        <authorList>
            <person name="Dluhosova J."/>
            <person name="Istvanek J."/>
            <person name="Nedelnik J."/>
            <person name="Repkova J."/>
        </authorList>
    </citation>
    <scope>NUCLEOTIDE SEQUENCE [LARGE SCALE GENOMIC DNA]</scope>
    <source>
        <strain evidence="2">cv. 10/8</strain>
        <tissue evidence="1">Leaf</tissue>
    </source>
</reference>
<dbReference type="AlphaFoldDB" id="A0A392VE15"/>
<organism evidence="1 2">
    <name type="scientific">Trifolium medium</name>
    <dbReference type="NCBI Taxonomy" id="97028"/>
    <lineage>
        <taxon>Eukaryota</taxon>
        <taxon>Viridiplantae</taxon>
        <taxon>Streptophyta</taxon>
        <taxon>Embryophyta</taxon>
        <taxon>Tracheophyta</taxon>
        <taxon>Spermatophyta</taxon>
        <taxon>Magnoliopsida</taxon>
        <taxon>eudicotyledons</taxon>
        <taxon>Gunneridae</taxon>
        <taxon>Pentapetalae</taxon>
        <taxon>rosids</taxon>
        <taxon>fabids</taxon>
        <taxon>Fabales</taxon>
        <taxon>Fabaceae</taxon>
        <taxon>Papilionoideae</taxon>
        <taxon>50 kb inversion clade</taxon>
        <taxon>NPAAA clade</taxon>
        <taxon>Hologalegina</taxon>
        <taxon>IRL clade</taxon>
        <taxon>Trifolieae</taxon>
        <taxon>Trifolium</taxon>
    </lineage>
</organism>
<evidence type="ECO:0000313" key="1">
    <source>
        <dbReference type="EMBL" id="MCI86097.1"/>
    </source>
</evidence>
<comment type="caution">
    <text evidence="1">The sequence shown here is derived from an EMBL/GenBank/DDBJ whole genome shotgun (WGS) entry which is preliminary data.</text>
</comment>
<name>A0A392VE15_9FABA</name>
<dbReference type="EMBL" id="LXQA011131709">
    <property type="protein sequence ID" value="MCI86097.1"/>
    <property type="molecule type" value="Genomic_DNA"/>
</dbReference>
<evidence type="ECO:0000313" key="2">
    <source>
        <dbReference type="Proteomes" id="UP000265520"/>
    </source>
</evidence>
<protein>
    <submittedName>
        <fullName evidence="1">Uncharacterized protein</fullName>
    </submittedName>
</protein>
<keyword evidence="2" id="KW-1185">Reference proteome</keyword>
<dbReference type="Proteomes" id="UP000265520">
    <property type="component" value="Unassembled WGS sequence"/>
</dbReference>
<proteinExistence type="predicted"/>